<dbReference type="InParanoid" id="W3WP28"/>
<dbReference type="AlphaFoldDB" id="W3WP28"/>
<name>W3WP28_PESFW</name>
<keyword evidence="3" id="KW-1185">Reference proteome</keyword>
<dbReference type="PANTHER" id="PTHR14187">
    <property type="entry name" value="ALPHA KINASE/ELONGATION FACTOR 2 KINASE"/>
    <property type="match status" value="1"/>
</dbReference>
<organism evidence="2 3">
    <name type="scientific">Pestalotiopsis fici (strain W106-1 / CGMCC3.15140)</name>
    <dbReference type="NCBI Taxonomy" id="1229662"/>
    <lineage>
        <taxon>Eukaryota</taxon>
        <taxon>Fungi</taxon>
        <taxon>Dikarya</taxon>
        <taxon>Ascomycota</taxon>
        <taxon>Pezizomycotina</taxon>
        <taxon>Sordariomycetes</taxon>
        <taxon>Xylariomycetidae</taxon>
        <taxon>Amphisphaeriales</taxon>
        <taxon>Sporocadaceae</taxon>
        <taxon>Pestalotiopsis</taxon>
    </lineage>
</organism>
<dbReference type="HOGENOM" id="CLU_009958_6_4_1"/>
<dbReference type="PANTHER" id="PTHR14187:SF82">
    <property type="entry name" value="FAMILY CHAPERONE, PUTATIVE (AFU_ORTHOLOGUE AFUA_7G08575)-RELATED"/>
    <property type="match status" value="1"/>
</dbReference>
<evidence type="ECO:0000313" key="2">
    <source>
        <dbReference type="EMBL" id="ETS74571.1"/>
    </source>
</evidence>
<evidence type="ECO:0000256" key="1">
    <source>
        <dbReference type="SAM" id="MobiDB-lite"/>
    </source>
</evidence>
<dbReference type="STRING" id="1229662.W3WP28"/>
<dbReference type="EMBL" id="KI912119">
    <property type="protein sequence ID" value="ETS74571.1"/>
    <property type="molecule type" value="Genomic_DNA"/>
</dbReference>
<gene>
    <name evidence="2" type="ORF">PFICI_13055</name>
</gene>
<dbReference type="OMA" id="ITHPAKW"/>
<feature type="region of interest" description="Disordered" evidence="1">
    <location>
        <begin position="1"/>
        <end position="20"/>
    </location>
</feature>
<protein>
    <submittedName>
        <fullName evidence="2">Uncharacterized protein</fullName>
    </submittedName>
</protein>
<reference evidence="3" key="1">
    <citation type="journal article" date="2015" name="BMC Genomics">
        <title>Genomic and transcriptomic analysis of the endophytic fungus Pestalotiopsis fici reveals its lifestyle and high potential for synthesis of natural products.</title>
        <authorList>
            <person name="Wang X."/>
            <person name="Zhang X."/>
            <person name="Liu L."/>
            <person name="Xiang M."/>
            <person name="Wang W."/>
            <person name="Sun X."/>
            <person name="Che Y."/>
            <person name="Guo L."/>
            <person name="Liu G."/>
            <person name="Guo L."/>
            <person name="Wang C."/>
            <person name="Yin W.B."/>
            <person name="Stadler M."/>
            <person name="Zhang X."/>
            <person name="Liu X."/>
        </authorList>
    </citation>
    <scope>NUCLEOTIDE SEQUENCE [LARGE SCALE GENOMIC DNA]</scope>
    <source>
        <strain evidence="3">W106-1 / CGMCC3.15140</strain>
    </source>
</reference>
<dbReference type="Gene3D" id="3.30.420.40">
    <property type="match status" value="2"/>
</dbReference>
<dbReference type="OrthoDB" id="2963168at2759"/>
<dbReference type="CDD" id="cd10170">
    <property type="entry name" value="ASKHA_NBD_HSP70"/>
    <property type="match status" value="1"/>
</dbReference>
<dbReference type="GeneID" id="19278068"/>
<dbReference type="SUPFAM" id="SSF53067">
    <property type="entry name" value="Actin-like ATPase domain"/>
    <property type="match status" value="2"/>
</dbReference>
<proteinExistence type="predicted"/>
<dbReference type="Proteomes" id="UP000030651">
    <property type="component" value="Unassembled WGS sequence"/>
</dbReference>
<sequence>MSTRESTLLSPSSYSGFDTSRSIDESENHIIISLDYGTTYTGAAWALTEGRPLTLADIHVVNNWPPVAVEPKVPSEYTYSRHQEGQHWGNNIDRNAKILQRTKLELPIQQKPQAIRLLAEAMSELPRVMSNSHRDGASALFPLHLIKTPGEVVADYLEEVAKYVRIDIESIKGEGSWKHFRIDLVVTHPAEWDDRARNLTFRASQKAFDREFEHQPRKLRHTYLVTEPEACAQYAIKESQGDNIHGLRMGDCFIVVDAGGGTVDLVSYCVETVAPAFSASKVTNATGASCGATRIEDYFLENFLRSRLDLEDYDRLREKPEIGGTSSYGPLTREAKRMLSDFVAIKHSFAGRDETADAMAEAVPIVLRLPEHVEDRENRSMGRRNGELRISQAEMEEMFEDPVEKTLELINGQLLLLHGQHLQPKAIFLSGGFSRNAYLQKQVNRYAHSHRRMDVICGQDSWSAVAKGAVLIGGGDDSLRPPPVNSVREHVGIQIAPFFAAYDHDEDQLYYDSFDHSKRARDNIKWLVAKGDLIPDDEPIVKHEMFVRKVAHDSYRKRSLVIVRDPGIGVRHQRSNRLQEKRYGQIVESLEFDLNDVIEGNKCTKNQLEDLKNEGVYKIVRKTKESPQYHRIEMQAEIQINFASVHVILSCGKKFGHDGTIERPGIELLNQSLPFNG</sequence>
<dbReference type="InterPro" id="IPR043129">
    <property type="entry name" value="ATPase_NBD"/>
</dbReference>
<accession>W3WP28</accession>
<dbReference type="KEGG" id="pfy:PFICI_13055"/>
<dbReference type="RefSeq" id="XP_007839827.1">
    <property type="nucleotide sequence ID" value="XM_007841636.1"/>
</dbReference>
<dbReference type="eggNOG" id="KOG0101">
    <property type="taxonomic scope" value="Eukaryota"/>
</dbReference>
<dbReference type="Gene3D" id="3.90.640.10">
    <property type="entry name" value="Actin, Chain A, domain 4"/>
    <property type="match status" value="1"/>
</dbReference>
<evidence type="ECO:0000313" key="3">
    <source>
        <dbReference type="Proteomes" id="UP000030651"/>
    </source>
</evidence>